<organism evidence="2 3">
    <name type="scientific">Nocardia rhizosphaerihabitans</name>
    <dbReference type="NCBI Taxonomy" id="1691570"/>
    <lineage>
        <taxon>Bacteria</taxon>
        <taxon>Bacillati</taxon>
        <taxon>Actinomycetota</taxon>
        <taxon>Actinomycetes</taxon>
        <taxon>Mycobacteriales</taxon>
        <taxon>Nocardiaceae</taxon>
        <taxon>Nocardia</taxon>
    </lineage>
</organism>
<feature type="region of interest" description="Disordered" evidence="1">
    <location>
        <begin position="243"/>
        <end position="282"/>
    </location>
</feature>
<evidence type="ECO:0000313" key="2">
    <source>
        <dbReference type="EMBL" id="GGN67644.1"/>
    </source>
</evidence>
<dbReference type="Proteomes" id="UP000658127">
    <property type="component" value="Unassembled WGS sequence"/>
</dbReference>
<feature type="region of interest" description="Disordered" evidence="1">
    <location>
        <begin position="1"/>
        <end position="52"/>
    </location>
</feature>
<sequence>MRDASAGVGRIDRQERGARFGDSPHREHGFRRTRHTDGDDILGADTTLDQQSGPSIRTLVQLAVAQPLPVENNRRSLGIVRNCRRQQCGQRGRWRGGCAGARQQIGSLAGIEDFDHPDRHRRIGGHRLEYPNPPAHQRIDRRRVEQIRGVGDRYRHPATVVVVRQHNPQIERRRRIEQLRRLPIRTLECQQHLEQWMPGLRPLRGEFIHQFFERNVGMLHGIQIDVSGPVEQIGERFIEIDLGPQNQSGSVPPGDRHADRNIGCTAQPGKQDSQRALNHHRQ</sequence>
<gene>
    <name evidence="2" type="ORF">GCM10011610_04090</name>
</gene>
<accession>A0ABQ2K501</accession>
<dbReference type="EMBL" id="BMNE01000001">
    <property type="protein sequence ID" value="GGN67644.1"/>
    <property type="molecule type" value="Genomic_DNA"/>
</dbReference>
<protein>
    <submittedName>
        <fullName evidence="2">Uncharacterized protein</fullName>
    </submittedName>
</protein>
<reference evidence="3" key="1">
    <citation type="journal article" date="2019" name="Int. J. Syst. Evol. Microbiol.">
        <title>The Global Catalogue of Microorganisms (GCM) 10K type strain sequencing project: providing services to taxonomists for standard genome sequencing and annotation.</title>
        <authorList>
            <consortium name="The Broad Institute Genomics Platform"/>
            <consortium name="The Broad Institute Genome Sequencing Center for Infectious Disease"/>
            <person name="Wu L."/>
            <person name="Ma J."/>
        </authorList>
    </citation>
    <scope>NUCLEOTIDE SEQUENCE [LARGE SCALE GENOMIC DNA]</scope>
    <source>
        <strain evidence="3">CGMCC 4.7329</strain>
    </source>
</reference>
<evidence type="ECO:0000256" key="1">
    <source>
        <dbReference type="SAM" id="MobiDB-lite"/>
    </source>
</evidence>
<comment type="caution">
    <text evidence="2">The sequence shown here is derived from an EMBL/GenBank/DDBJ whole genome shotgun (WGS) entry which is preliminary data.</text>
</comment>
<evidence type="ECO:0000313" key="3">
    <source>
        <dbReference type="Proteomes" id="UP000658127"/>
    </source>
</evidence>
<name>A0ABQ2K501_9NOCA</name>
<feature type="compositionally biased region" description="Basic and acidic residues" evidence="1">
    <location>
        <begin position="10"/>
        <end position="27"/>
    </location>
</feature>
<keyword evidence="3" id="KW-1185">Reference proteome</keyword>
<proteinExistence type="predicted"/>